<dbReference type="GeneID" id="5055307"/>
<protein>
    <submittedName>
        <fullName evidence="2">Uncharacterized protein</fullName>
    </submittedName>
</protein>
<keyword evidence="1" id="KW-0812">Transmembrane</keyword>
<keyword evidence="1" id="KW-0472">Membrane</keyword>
<evidence type="ECO:0000313" key="3">
    <source>
        <dbReference type="Proteomes" id="UP000554766"/>
    </source>
</evidence>
<organism evidence="2 3">
    <name type="scientific">Pyrobaculum arsenaticum</name>
    <dbReference type="NCBI Taxonomy" id="121277"/>
    <lineage>
        <taxon>Archaea</taxon>
        <taxon>Thermoproteota</taxon>
        <taxon>Thermoprotei</taxon>
        <taxon>Thermoproteales</taxon>
        <taxon>Thermoproteaceae</taxon>
        <taxon>Pyrobaculum</taxon>
    </lineage>
</organism>
<dbReference type="InterPro" id="IPR008947">
    <property type="entry name" value="PLipase_C/P1_nuclease_dom_sf"/>
</dbReference>
<accession>A0A7L4PBT7</accession>
<dbReference type="AlphaFoldDB" id="A0A7L4PBT7"/>
<feature type="transmembrane region" description="Helical" evidence="1">
    <location>
        <begin position="182"/>
        <end position="215"/>
    </location>
</feature>
<dbReference type="EMBL" id="JAAVJF010000002">
    <property type="protein sequence ID" value="NYR15326.1"/>
    <property type="molecule type" value="Genomic_DNA"/>
</dbReference>
<keyword evidence="1" id="KW-1133">Transmembrane helix</keyword>
<dbReference type="GO" id="GO:0016788">
    <property type="term" value="F:hydrolase activity, acting on ester bonds"/>
    <property type="evidence" value="ECO:0007669"/>
    <property type="project" value="InterPro"/>
</dbReference>
<keyword evidence="3" id="KW-1185">Reference proteome</keyword>
<comment type="caution">
    <text evidence="2">The sequence shown here is derived from an EMBL/GenBank/DDBJ whole genome shotgun (WGS) entry which is preliminary data.</text>
</comment>
<proteinExistence type="predicted"/>
<dbReference type="Proteomes" id="UP000554766">
    <property type="component" value="Unassembled WGS sequence"/>
</dbReference>
<evidence type="ECO:0000256" key="1">
    <source>
        <dbReference type="SAM" id="Phobius"/>
    </source>
</evidence>
<dbReference type="RefSeq" id="WP_011900858.1">
    <property type="nucleotide sequence ID" value="NZ_JAAVJF010000002.1"/>
</dbReference>
<dbReference type="SUPFAM" id="SSF48537">
    <property type="entry name" value="Phospholipase C/P1 nuclease"/>
    <property type="match status" value="1"/>
</dbReference>
<evidence type="ECO:0000313" key="2">
    <source>
        <dbReference type="EMBL" id="NYR15326.1"/>
    </source>
</evidence>
<gene>
    <name evidence="2" type="ORF">HC235_05055</name>
</gene>
<sequence length="242" mass="26888">MPSWRTHRAIVKAAWPPELPRGELLRGVLRGVVEPDIEADLVTRCRKKRCREARAPHHDPPEALVRWYYDLAHFFRASGDMYSAGRALGRALHYLHDGAVKTKKWLLLNVHDDVEAQMDQLASQLPHICNGAKHRRSNNPVEALCHAYALTSALLRQFAADAISPQVGAYYKARGRRKKIYATSAVVVAAVATAVAMPYAALVPAAVGLLAISFWMPRDYVLAMRGGAMCLRPTWGRPAMTC</sequence>
<reference evidence="2 3" key="1">
    <citation type="journal article" date="2020" name="Nat. Commun.">
        <title>The structures of two archaeal type IV pili illuminate evolutionary relationships.</title>
        <authorList>
            <person name="Wang F."/>
            <person name="Baquero D.P."/>
            <person name="Su Z."/>
            <person name="Beltran L.C."/>
            <person name="Prangishvili D."/>
            <person name="Krupovic M."/>
            <person name="Egelman E.H."/>
        </authorList>
    </citation>
    <scope>NUCLEOTIDE SEQUENCE [LARGE SCALE GENOMIC DNA]</scope>
    <source>
        <strain evidence="2 3">2GA</strain>
    </source>
</reference>
<name>A0A7L4PBT7_9CREN</name>
<dbReference type="OMA" id="WRTHRAI"/>